<protein>
    <recommendedName>
        <fullName evidence="4">BTB domain-containing protein</fullName>
    </recommendedName>
</protein>
<sequence>MEVFQSKRKLEEEASPQMPPQKLQREYRMHDIHWAPDGNVVLDIRGVRFKVLRSRLASQSLWFKYLFDAQANGVPENPPNDFDTDEIQKTLAHSQFSDGLPLLFLDRDDDFPTHVEFAALLTAMDSGVAYMYEKPSFTVLKNIFRAAAFYRCDDYVENISRAIRDLFPDDPSAIGRQNGHFLLDALELSRSWPVDFRDLLPSVYYQLSRAPSARSNGAPGTDIEPLEALTKSELVLLLDVQKQLAKSWDIITTSTELTCGRGKCISQRTVIRAAVSQLRSLNLFDPIFGINSFLQNADETCEPLCHSCSRLLLDRLKVVRASIWEEVKTLTSQV</sequence>
<dbReference type="EMBL" id="JAACJL010000046">
    <property type="protein sequence ID" value="KAF4613268.1"/>
    <property type="molecule type" value="Genomic_DNA"/>
</dbReference>
<name>A0A8H4QLQ6_9AGAR</name>
<feature type="region of interest" description="Disordered" evidence="1">
    <location>
        <begin position="1"/>
        <end position="22"/>
    </location>
</feature>
<keyword evidence="3" id="KW-1185">Reference proteome</keyword>
<evidence type="ECO:0000313" key="3">
    <source>
        <dbReference type="Proteomes" id="UP000521872"/>
    </source>
</evidence>
<proteinExistence type="predicted"/>
<gene>
    <name evidence="2" type="ORF">D9613_010756</name>
</gene>
<evidence type="ECO:0008006" key="4">
    <source>
        <dbReference type="Google" id="ProtNLM"/>
    </source>
</evidence>
<evidence type="ECO:0000313" key="2">
    <source>
        <dbReference type="EMBL" id="KAF4613268.1"/>
    </source>
</evidence>
<evidence type="ECO:0000256" key="1">
    <source>
        <dbReference type="SAM" id="MobiDB-lite"/>
    </source>
</evidence>
<organism evidence="2 3">
    <name type="scientific">Agrocybe pediades</name>
    <dbReference type="NCBI Taxonomy" id="84607"/>
    <lineage>
        <taxon>Eukaryota</taxon>
        <taxon>Fungi</taxon>
        <taxon>Dikarya</taxon>
        <taxon>Basidiomycota</taxon>
        <taxon>Agaricomycotina</taxon>
        <taxon>Agaricomycetes</taxon>
        <taxon>Agaricomycetidae</taxon>
        <taxon>Agaricales</taxon>
        <taxon>Agaricineae</taxon>
        <taxon>Strophariaceae</taxon>
        <taxon>Agrocybe</taxon>
    </lineage>
</organism>
<dbReference type="AlphaFoldDB" id="A0A8H4QLQ6"/>
<reference evidence="2 3" key="1">
    <citation type="submission" date="2019-12" db="EMBL/GenBank/DDBJ databases">
        <authorList>
            <person name="Floudas D."/>
            <person name="Bentzer J."/>
            <person name="Ahren D."/>
            <person name="Johansson T."/>
            <person name="Persson P."/>
            <person name="Tunlid A."/>
        </authorList>
    </citation>
    <scope>NUCLEOTIDE SEQUENCE [LARGE SCALE GENOMIC DNA]</scope>
    <source>
        <strain evidence="2 3">CBS 102.39</strain>
    </source>
</reference>
<dbReference type="Proteomes" id="UP000521872">
    <property type="component" value="Unassembled WGS sequence"/>
</dbReference>
<comment type="caution">
    <text evidence="2">The sequence shown here is derived from an EMBL/GenBank/DDBJ whole genome shotgun (WGS) entry which is preliminary data.</text>
</comment>
<accession>A0A8H4QLQ6</accession>